<keyword evidence="1 3" id="KW-0547">Nucleotide-binding</keyword>
<evidence type="ECO:0000313" key="5">
    <source>
        <dbReference type="EMBL" id="PIR94168.1"/>
    </source>
</evidence>
<dbReference type="PROSITE" id="PS00674">
    <property type="entry name" value="AAA"/>
    <property type="match status" value="1"/>
</dbReference>
<evidence type="ECO:0000256" key="2">
    <source>
        <dbReference type="ARBA" id="ARBA00022840"/>
    </source>
</evidence>
<dbReference type="GO" id="GO:0016887">
    <property type="term" value="F:ATP hydrolysis activity"/>
    <property type="evidence" value="ECO:0007669"/>
    <property type="project" value="InterPro"/>
</dbReference>
<dbReference type="Proteomes" id="UP000229901">
    <property type="component" value="Unassembled WGS sequence"/>
</dbReference>
<sequence>MPKVNKDPFPDWFRYILIRMMSRVSWQFILYGDINGLFPNGLAERAGEPDYVSLKPFLEKALRRREIVIFYNIASGMTFLRPDMETKFKKIVGMETASTDDDDPIKAARAGLQAQQGLPKDPDTCLGLLEKVLQTTSKVAVVINSVHFIAPADGGAGGMPVTERVNVERLKNWSHDLEIRNRGNVIILLTDQLSKVHNELKETGNGVCSVELTRPTADERLAFLQTITTGSARFTKYSRLRFEYETAYRSAKRGSPERQALKDQLKKVYSKLEEYPDKFAVENDFNYNEFVVATQGLSLQQILDIFIQQRSQKRPLSLTEVKKKKQEILTDEYGDIMEVINPDFGLDGIGGLEHIKKYFQLVLDGIEAGDKLMVPMGVTLMGPPGTGKTAIVEALAYDAGFNFVKTKNIRSMWVGQSESRMEKLLTGLRALAPVVVMNDEADLAEAGRNSQKGDSGVSERLMKMWMEFLSDPKIRGRVIVINCTNRPDRIDAALKRSGRSDDRILLPMPSFEERKAIFAVMFRKYKLPTNLTDFTKYANMADNLSGADIERICLAAYKLAKQSKLKSVDDASLVDAIEDFIPSASQKDIDQMTLFGLLESSSRKLIPANADEILAKIIANDLVDNLDTLLAQLYARKILPKPKTVQKTTPTADTQLMN</sequence>
<dbReference type="PANTHER" id="PTHR23077:SF171">
    <property type="entry name" value="NUCLEAR VALOSIN-CONTAINING PROTEIN-LIKE"/>
    <property type="match status" value="1"/>
</dbReference>
<dbReference type="InterPro" id="IPR003960">
    <property type="entry name" value="ATPase_AAA_CS"/>
</dbReference>
<dbReference type="SMART" id="SM00382">
    <property type="entry name" value="AAA"/>
    <property type="match status" value="1"/>
</dbReference>
<evidence type="ECO:0000256" key="3">
    <source>
        <dbReference type="RuleBase" id="RU003651"/>
    </source>
</evidence>
<dbReference type="GO" id="GO:0005524">
    <property type="term" value="F:ATP binding"/>
    <property type="evidence" value="ECO:0007669"/>
    <property type="project" value="UniProtKB-KW"/>
</dbReference>
<comment type="caution">
    <text evidence="5">The sequence shown here is derived from an EMBL/GenBank/DDBJ whole genome shotgun (WGS) entry which is preliminary data.</text>
</comment>
<dbReference type="InterPro" id="IPR003593">
    <property type="entry name" value="AAA+_ATPase"/>
</dbReference>
<evidence type="ECO:0000256" key="1">
    <source>
        <dbReference type="ARBA" id="ARBA00022741"/>
    </source>
</evidence>
<gene>
    <name evidence="5" type="ORF">COT97_02730</name>
</gene>
<evidence type="ECO:0000259" key="4">
    <source>
        <dbReference type="SMART" id="SM00382"/>
    </source>
</evidence>
<feature type="domain" description="AAA+ ATPase" evidence="4">
    <location>
        <begin position="374"/>
        <end position="510"/>
    </location>
</feature>
<dbReference type="PANTHER" id="PTHR23077">
    <property type="entry name" value="AAA-FAMILY ATPASE"/>
    <property type="match status" value="1"/>
</dbReference>
<proteinExistence type="inferred from homology"/>
<dbReference type="SUPFAM" id="SSF52540">
    <property type="entry name" value="P-loop containing nucleoside triphosphate hydrolases"/>
    <property type="match status" value="1"/>
</dbReference>
<organism evidence="5 6">
    <name type="scientific">Candidatus Falkowbacteria bacterium CG10_big_fil_rev_8_21_14_0_10_39_11</name>
    <dbReference type="NCBI Taxonomy" id="1974565"/>
    <lineage>
        <taxon>Bacteria</taxon>
        <taxon>Candidatus Falkowiibacteriota</taxon>
    </lineage>
</organism>
<comment type="similarity">
    <text evidence="3">Belongs to the AAA ATPase family.</text>
</comment>
<reference evidence="6" key="1">
    <citation type="submission" date="2017-09" db="EMBL/GenBank/DDBJ databases">
        <title>Depth-based differentiation of microbial function through sediment-hosted aquifers and enrichment of novel symbionts in the deep terrestrial subsurface.</title>
        <authorList>
            <person name="Probst A.J."/>
            <person name="Ladd B."/>
            <person name="Jarett J.K."/>
            <person name="Geller-Mcgrath D.E."/>
            <person name="Sieber C.M.K."/>
            <person name="Emerson J.B."/>
            <person name="Anantharaman K."/>
            <person name="Thomas B.C."/>
            <person name="Malmstrom R."/>
            <person name="Stieglmeier M."/>
            <person name="Klingl A."/>
            <person name="Woyke T."/>
            <person name="Ryan C.M."/>
            <person name="Banfield J.F."/>
        </authorList>
    </citation>
    <scope>NUCLEOTIDE SEQUENCE [LARGE SCALE GENOMIC DNA]</scope>
</reference>
<evidence type="ECO:0000313" key="6">
    <source>
        <dbReference type="Proteomes" id="UP000229901"/>
    </source>
</evidence>
<dbReference type="InterPro" id="IPR003959">
    <property type="entry name" value="ATPase_AAA_core"/>
</dbReference>
<dbReference type="Pfam" id="PF00004">
    <property type="entry name" value="AAA"/>
    <property type="match status" value="1"/>
</dbReference>
<accession>A0A2H0V512</accession>
<dbReference type="AlphaFoldDB" id="A0A2H0V512"/>
<dbReference type="Gene3D" id="1.10.8.60">
    <property type="match status" value="1"/>
</dbReference>
<dbReference type="Gene3D" id="3.40.50.300">
    <property type="entry name" value="P-loop containing nucleotide triphosphate hydrolases"/>
    <property type="match status" value="1"/>
</dbReference>
<dbReference type="InterPro" id="IPR050168">
    <property type="entry name" value="AAA_ATPase_domain"/>
</dbReference>
<keyword evidence="2 3" id="KW-0067">ATP-binding</keyword>
<name>A0A2H0V512_9BACT</name>
<protein>
    <recommendedName>
        <fullName evidence="4">AAA+ ATPase domain-containing protein</fullName>
    </recommendedName>
</protein>
<dbReference type="InterPro" id="IPR027417">
    <property type="entry name" value="P-loop_NTPase"/>
</dbReference>
<dbReference type="EMBL" id="PFAP01000016">
    <property type="protein sequence ID" value="PIR94168.1"/>
    <property type="molecule type" value="Genomic_DNA"/>
</dbReference>
<dbReference type="CDD" id="cd19481">
    <property type="entry name" value="RecA-like_protease"/>
    <property type="match status" value="1"/>
</dbReference>